<evidence type="ECO:0000256" key="2">
    <source>
        <dbReference type="ARBA" id="ARBA00022448"/>
    </source>
</evidence>
<dbReference type="KEGG" id="ncu:F0U83_11620"/>
<feature type="transmembrane region" description="Helical" evidence="10">
    <location>
        <begin position="292"/>
        <end position="317"/>
    </location>
</feature>
<feature type="transmembrane region" description="Helical" evidence="10">
    <location>
        <begin position="86"/>
        <end position="108"/>
    </location>
</feature>
<keyword evidence="3" id="KW-1003">Cell membrane</keyword>
<evidence type="ECO:0000313" key="11">
    <source>
        <dbReference type="EMBL" id="QEQ97305.1"/>
    </source>
</evidence>
<feature type="transmembrane region" description="Helical" evidence="10">
    <location>
        <begin position="115"/>
        <end position="137"/>
    </location>
</feature>
<evidence type="ECO:0000256" key="9">
    <source>
        <dbReference type="SAM" id="MobiDB-lite"/>
    </source>
</evidence>
<feature type="transmembrane region" description="Helical" evidence="10">
    <location>
        <begin position="13"/>
        <end position="33"/>
    </location>
</feature>
<comment type="similarity">
    <text evidence="8">Belongs to the TsuA/YedE (TC 9.B.102) family.</text>
</comment>
<feature type="transmembrane region" description="Helical" evidence="10">
    <location>
        <begin position="166"/>
        <end position="192"/>
    </location>
</feature>
<evidence type="ECO:0000256" key="8">
    <source>
        <dbReference type="ARBA" id="ARBA00035655"/>
    </source>
</evidence>
<dbReference type="RefSeq" id="WP_138987053.1">
    <property type="nucleotide sequence ID" value="NZ_CP043869.1"/>
</dbReference>
<dbReference type="Proteomes" id="UP000324760">
    <property type="component" value="Chromosome"/>
</dbReference>
<dbReference type="OrthoDB" id="9794165at2"/>
<organism evidence="11 12">
    <name type="scientific">Neptunomonas concharum</name>
    <dbReference type="NCBI Taxonomy" id="1031538"/>
    <lineage>
        <taxon>Bacteria</taxon>
        <taxon>Pseudomonadati</taxon>
        <taxon>Pseudomonadota</taxon>
        <taxon>Gammaproteobacteria</taxon>
        <taxon>Oceanospirillales</taxon>
        <taxon>Oceanospirillaceae</taxon>
        <taxon>Neptunomonas</taxon>
    </lineage>
</organism>
<feature type="transmembrane region" description="Helical" evidence="10">
    <location>
        <begin position="323"/>
        <end position="345"/>
    </location>
</feature>
<evidence type="ECO:0000256" key="4">
    <source>
        <dbReference type="ARBA" id="ARBA00022519"/>
    </source>
</evidence>
<keyword evidence="12" id="KW-1185">Reference proteome</keyword>
<evidence type="ECO:0000256" key="6">
    <source>
        <dbReference type="ARBA" id="ARBA00022989"/>
    </source>
</evidence>
<evidence type="ECO:0000256" key="5">
    <source>
        <dbReference type="ARBA" id="ARBA00022692"/>
    </source>
</evidence>
<keyword evidence="2" id="KW-0813">Transport</keyword>
<feature type="transmembrane region" description="Helical" evidence="10">
    <location>
        <begin position="261"/>
        <end position="280"/>
    </location>
</feature>
<name>A0A5P1RDH3_9GAMM</name>
<evidence type="ECO:0000256" key="7">
    <source>
        <dbReference type="ARBA" id="ARBA00023136"/>
    </source>
</evidence>
<keyword evidence="7 10" id="KW-0472">Membrane</keyword>
<evidence type="ECO:0000256" key="3">
    <source>
        <dbReference type="ARBA" id="ARBA00022475"/>
    </source>
</evidence>
<feature type="compositionally biased region" description="Polar residues" evidence="9">
    <location>
        <begin position="362"/>
        <end position="376"/>
    </location>
</feature>
<accession>A0A5P1RDH3</accession>
<proteinExistence type="inferred from homology"/>
<feature type="transmembrane region" description="Helical" evidence="10">
    <location>
        <begin position="54"/>
        <end position="74"/>
    </location>
</feature>
<keyword evidence="5 10" id="KW-0812">Transmembrane</keyword>
<evidence type="ECO:0000256" key="1">
    <source>
        <dbReference type="ARBA" id="ARBA00004429"/>
    </source>
</evidence>
<dbReference type="Pfam" id="PF04143">
    <property type="entry name" value="Sulf_transp"/>
    <property type="match status" value="1"/>
</dbReference>
<dbReference type="PANTHER" id="PTHR30574">
    <property type="entry name" value="INNER MEMBRANE PROTEIN YEDE"/>
    <property type="match status" value="1"/>
</dbReference>
<dbReference type="AlphaFoldDB" id="A0A5P1RDH3"/>
<dbReference type="InterPro" id="IPR007272">
    <property type="entry name" value="Sulf_transp_TsuA/YedE"/>
</dbReference>
<keyword evidence="4" id="KW-0997">Cell inner membrane</keyword>
<sequence length="376" mass="39337">MDFEFLLSRFGEAGTTALGGLVLGALFGVFAQRSRFCLRAAVAEFARGKIGEKVAIWLLTFSAAVAGTQALITLGELDISDSRMLASYGSLSGAVLGGLMFGAGMVLARGCGARLLVLAATGNLRALFSGLLFAAVAQASLRGVLAPVRDNLAGAWLLHNDGGLELISFLGWGTYTGIYVGLACMLVAVFYGIRNRLRLWAWVGSLGVGTMVVAGWWFTYHLSYQTFNPTQVESMTFTGPSADTLMYLLTPGGADLDFDVGLVPGVFLGSFLAALFSKELKLQGFQDGKSMVRYIVGAVFMGMGGMLAGGCAVGAGLTGGSAFSITAWIALAAMWAGAALTDAIVDRELLRKKNRQAEDSHSSQSVGSIATHSVTS</sequence>
<evidence type="ECO:0000256" key="10">
    <source>
        <dbReference type="SAM" id="Phobius"/>
    </source>
</evidence>
<feature type="transmembrane region" description="Helical" evidence="10">
    <location>
        <begin position="199"/>
        <end position="218"/>
    </location>
</feature>
<gene>
    <name evidence="11" type="ORF">F0U83_11620</name>
</gene>
<keyword evidence="6 10" id="KW-1133">Transmembrane helix</keyword>
<reference evidence="11 12" key="1">
    <citation type="journal article" date="2019" name="Biochem. Eng. J.">
        <title>Metabolic engineering of the marine bacteria Neptunomonas concharum for the production of acetoin and meso-2,3-butanediol from acetate.</title>
        <authorList>
            <person name="Li W."/>
            <person name="Pu N."/>
            <person name="Liu C.-X."/>
            <person name="Yuan Q.-P."/>
            <person name="Li Z.-J."/>
        </authorList>
    </citation>
    <scope>NUCLEOTIDE SEQUENCE [LARGE SCALE GENOMIC DNA]</scope>
    <source>
        <strain evidence="11 12">JCM17730</strain>
    </source>
</reference>
<comment type="subcellular location">
    <subcellularLocation>
        <location evidence="1">Cell inner membrane</location>
        <topology evidence="1">Multi-pass membrane protein</topology>
    </subcellularLocation>
</comment>
<dbReference type="PANTHER" id="PTHR30574:SF1">
    <property type="entry name" value="SULPHUR TRANSPORT DOMAIN-CONTAINING PROTEIN"/>
    <property type="match status" value="1"/>
</dbReference>
<dbReference type="GO" id="GO:0005886">
    <property type="term" value="C:plasma membrane"/>
    <property type="evidence" value="ECO:0007669"/>
    <property type="project" value="UniProtKB-SubCell"/>
</dbReference>
<protein>
    <submittedName>
        <fullName evidence="11">YeeE/YedE family protein</fullName>
    </submittedName>
</protein>
<feature type="region of interest" description="Disordered" evidence="9">
    <location>
        <begin position="355"/>
        <end position="376"/>
    </location>
</feature>
<dbReference type="EMBL" id="CP043869">
    <property type="protein sequence ID" value="QEQ97305.1"/>
    <property type="molecule type" value="Genomic_DNA"/>
</dbReference>
<evidence type="ECO:0000313" key="12">
    <source>
        <dbReference type="Proteomes" id="UP000324760"/>
    </source>
</evidence>